<organism evidence="9">
    <name type="scientific">Candidatus Tisiphia endosymbiont of Sergentomyia squamirostris</name>
    <dbReference type="NCBI Taxonomy" id="3113639"/>
    <lineage>
        <taxon>Bacteria</taxon>
        <taxon>Pseudomonadati</taxon>
        <taxon>Pseudomonadota</taxon>
        <taxon>Alphaproteobacteria</taxon>
        <taxon>Rickettsiales</taxon>
        <taxon>Rickettsiaceae</taxon>
        <taxon>Rickettsieae</taxon>
        <taxon>Candidatus Tisiphia</taxon>
    </lineage>
</organism>
<feature type="transmembrane region" description="Helical" evidence="7">
    <location>
        <begin position="21"/>
        <end position="41"/>
    </location>
</feature>
<protein>
    <recommendedName>
        <fullName evidence="8">Major facilitator superfamily (MFS) profile domain-containing protein</fullName>
    </recommendedName>
</protein>
<feature type="transmembrane region" description="Helical" evidence="7">
    <location>
        <begin position="158"/>
        <end position="181"/>
    </location>
</feature>
<evidence type="ECO:0000256" key="4">
    <source>
        <dbReference type="ARBA" id="ARBA00022692"/>
    </source>
</evidence>
<evidence type="ECO:0000313" key="9">
    <source>
        <dbReference type="EMBL" id="BFD46782.1"/>
    </source>
</evidence>
<feature type="transmembrane region" description="Helical" evidence="7">
    <location>
        <begin position="61"/>
        <end position="86"/>
    </location>
</feature>
<dbReference type="Pfam" id="PF00083">
    <property type="entry name" value="Sugar_tr"/>
    <property type="match status" value="1"/>
</dbReference>
<keyword evidence="5 7" id="KW-1133">Transmembrane helix</keyword>
<dbReference type="GO" id="GO:0005886">
    <property type="term" value="C:plasma membrane"/>
    <property type="evidence" value="ECO:0007669"/>
    <property type="project" value="UniProtKB-SubCell"/>
</dbReference>
<evidence type="ECO:0000256" key="3">
    <source>
        <dbReference type="ARBA" id="ARBA00022475"/>
    </source>
</evidence>
<dbReference type="SUPFAM" id="SSF103473">
    <property type="entry name" value="MFS general substrate transporter"/>
    <property type="match status" value="1"/>
</dbReference>
<feature type="transmembrane region" description="Helical" evidence="7">
    <location>
        <begin position="93"/>
        <end position="112"/>
    </location>
</feature>
<dbReference type="EMBL" id="AP029170">
    <property type="protein sequence ID" value="BFD46782.1"/>
    <property type="molecule type" value="Genomic_DNA"/>
</dbReference>
<dbReference type="AlphaFoldDB" id="A0AAT9GAC8"/>
<evidence type="ECO:0000256" key="1">
    <source>
        <dbReference type="ARBA" id="ARBA00004651"/>
    </source>
</evidence>
<evidence type="ECO:0000256" key="6">
    <source>
        <dbReference type="ARBA" id="ARBA00023136"/>
    </source>
</evidence>
<dbReference type="PANTHER" id="PTHR43045">
    <property type="entry name" value="SHIKIMATE TRANSPORTER"/>
    <property type="match status" value="1"/>
</dbReference>
<proteinExistence type="predicted"/>
<evidence type="ECO:0000259" key="8">
    <source>
        <dbReference type="PROSITE" id="PS50850"/>
    </source>
</evidence>
<feature type="transmembrane region" description="Helical" evidence="7">
    <location>
        <begin position="187"/>
        <end position="206"/>
    </location>
</feature>
<dbReference type="GO" id="GO:0022857">
    <property type="term" value="F:transmembrane transporter activity"/>
    <property type="evidence" value="ECO:0007669"/>
    <property type="project" value="InterPro"/>
</dbReference>
<accession>A0AAT9GAC8</accession>
<keyword evidence="6 7" id="KW-0472">Membrane</keyword>
<evidence type="ECO:0000256" key="2">
    <source>
        <dbReference type="ARBA" id="ARBA00022448"/>
    </source>
</evidence>
<dbReference type="Gene3D" id="1.20.1250.20">
    <property type="entry name" value="MFS general substrate transporter like domains"/>
    <property type="match status" value="1"/>
</dbReference>
<keyword evidence="3" id="KW-1003">Cell membrane</keyword>
<dbReference type="InterPro" id="IPR005828">
    <property type="entry name" value="MFS_sugar_transport-like"/>
</dbReference>
<feature type="domain" description="Major facilitator superfamily (MFS) profile" evidence="8">
    <location>
        <begin position="22"/>
        <end position="214"/>
    </location>
</feature>
<evidence type="ECO:0000256" key="7">
    <source>
        <dbReference type="SAM" id="Phobius"/>
    </source>
</evidence>
<dbReference type="InterPro" id="IPR036259">
    <property type="entry name" value="MFS_trans_sf"/>
</dbReference>
<keyword evidence="4 7" id="KW-0812">Transmembrane</keyword>
<gene>
    <name evidence="9" type="ORF">DMENIID0002_14280</name>
</gene>
<keyword evidence="2" id="KW-0813">Transport</keyword>
<dbReference type="InterPro" id="IPR020846">
    <property type="entry name" value="MFS_dom"/>
</dbReference>
<sequence>MVRKVIGYPQEQRSLNKEQKETIGLLSIGTFLEYFDLMIYVHMAVFINEVFFPKTDPHTTALYYAATFCSTYLLRPLGALIFGWVGDNIGRKATVIITTFMMAFACVVMANLPTYEQIGILAAWLVTICRGVQGISSLGEIVGTELYLTEMLHPPIQYASVGFIGACATLGKLGALTIASLVACHIFNWRVAFGIGAAVALIGFVARSKLREAP</sequence>
<comment type="subcellular location">
    <subcellularLocation>
        <location evidence="1">Cell membrane</location>
        <topology evidence="1">Multi-pass membrane protein</topology>
    </subcellularLocation>
</comment>
<reference evidence="9" key="1">
    <citation type="submission" date="2024-01" db="EMBL/GenBank/DDBJ databases">
        <title>Sequencing the genomes of a sandfly, Sergentomyia squamirostris, and its two endosymbionts.</title>
        <authorList>
            <person name="Itokawa K."/>
            <person name="Sanjoba C."/>
        </authorList>
    </citation>
    <scope>NUCLEOTIDE SEQUENCE</scope>
    <source>
        <strain evidence="9">RiSSQ</strain>
    </source>
</reference>
<evidence type="ECO:0000256" key="5">
    <source>
        <dbReference type="ARBA" id="ARBA00022989"/>
    </source>
</evidence>
<dbReference type="PANTHER" id="PTHR43045:SF1">
    <property type="entry name" value="SHIKIMATE TRANSPORTER"/>
    <property type="match status" value="1"/>
</dbReference>
<dbReference type="PROSITE" id="PS50850">
    <property type="entry name" value="MFS"/>
    <property type="match status" value="1"/>
</dbReference>
<name>A0AAT9GAC8_9RICK</name>